<dbReference type="AlphaFoldDB" id="A0A0E0F9J8"/>
<keyword evidence="1" id="KW-0805">Transcription regulation</keyword>
<dbReference type="STRING" id="40149.A0A0E0F9J8"/>
<dbReference type="CDD" id="cd11378">
    <property type="entry name" value="DUF296"/>
    <property type="match status" value="1"/>
</dbReference>
<feature type="compositionally biased region" description="Basic residues" evidence="2">
    <location>
        <begin position="168"/>
        <end position="178"/>
    </location>
</feature>
<keyword evidence="5" id="KW-1185">Reference proteome</keyword>
<feature type="region of interest" description="Disordered" evidence="2">
    <location>
        <begin position="1"/>
        <end position="25"/>
    </location>
</feature>
<evidence type="ECO:0000259" key="3">
    <source>
        <dbReference type="PROSITE" id="PS51742"/>
    </source>
</evidence>
<evidence type="ECO:0000313" key="5">
    <source>
        <dbReference type="Proteomes" id="UP000008021"/>
    </source>
</evidence>
<dbReference type="Pfam" id="PF03479">
    <property type="entry name" value="PCC"/>
    <property type="match status" value="1"/>
</dbReference>
<keyword evidence="1" id="KW-0539">Nucleus</keyword>
<organism evidence="4">
    <name type="scientific">Oryza meridionalis</name>
    <dbReference type="NCBI Taxonomy" id="40149"/>
    <lineage>
        <taxon>Eukaryota</taxon>
        <taxon>Viridiplantae</taxon>
        <taxon>Streptophyta</taxon>
        <taxon>Embryophyta</taxon>
        <taxon>Tracheophyta</taxon>
        <taxon>Spermatophyta</taxon>
        <taxon>Magnoliopsida</taxon>
        <taxon>Liliopsida</taxon>
        <taxon>Poales</taxon>
        <taxon>Poaceae</taxon>
        <taxon>BOP clade</taxon>
        <taxon>Oryzoideae</taxon>
        <taxon>Oryzeae</taxon>
        <taxon>Oryzinae</taxon>
        <taxon>Oryza</taxon>
    </lineage>
</organism>
<evidence type="ECO:0000313" key="4">
    <source>
        <dbReference type="EnsemblPlants" id="OMERI12G01620.1"/>
    </source>
</evidence>
<dbReference type="EnsemblPlants" id="OMERI12G01620.1">
    <property type="protein sequence ID" value="OMERI12G01620.1"/>
    <property type="gene ID" value="OMERI12G01620"/>
</dbReference>
<reference evidence="4" key="1">
    <citation type="submission" date="2015-04" db="UniProtKB">
        <authorList>
            <consortium name="EnsemblPlants"/>
        </authorList>
    </citation>
    <scope>IDENTIFICATION</scope>
</reference>
<feature type="region of interest" description="Disordered" evidence="2">
    <location>
        <begin position="103"/>
        <end position="131"/>
    </location>
</feature>
<comment type="domain">
    <text evidence="1">The PPC domain mediates interactions between AHL proteins.</text>
</comment>
<dbReference type="GO" id="GO:0005634">
    <property type="term" value="C:nucleus"/>
    <property type="evidence" value="ECO:0007669"/>
    <property type="project" value="UniProtKB-SubCell"/>
</dbReference>
<dbReference type="Gramene" id="OMERI12G01620.1">
    <property type="protein sequence ID" value="OMERI12G01620.1"/>
    <property type="gene ID" value="OMERI12G01620"/>
</dbReference>
<protein>
    <recommendedName>
        <fullName evidence="1">AT-hook motif nuclear-localized protein</fullName>
    </recommendedName>
</protein>
<dbReference type="eggNOG" id="ENOG502QUFT">
    <property type="taxonomic scope" value="Eukaryota"/>
</dbReference>
<feature type="region of interest" description="Disordered" evidence="2">
    <location>
        <begin position="409"/>
        <end position="430"/>
    </location>
</feature>
<dbReference type="PANTHER" id="PTHR31500:SF56">
    <property type="entry name" value="AT-HOOK MOTIF NUCLEAR-LOCALIZED PROTEIN"/>
    <property type="match status" value="1"/>
</dbReference>
<evidence type="ECO:0000256" key="2">
    <source>
        <dbReference type="SAM" id="MobiDB-lite"/>
    </source>
</evidence>
<dbReference type="InterPro" id="IPR005175">
    <property type="entry name" value="PPC_dom"/>
</dbReference>
<proteinExistence type="predicted"/>
<keyword evidence="1" id="KW-0238">DNA-binding</keyword>
<sequence length="430" mass="43480">MRPPGPIRPTGPENRPQPSGGASWLGRVLEGHVKVYNRKRGRSIGKAALLEGSRSREGIAVASGHEAAAAAAGYGLFIRTADCSMAEAQQEAAAAAAAAAKGYRSSPSSPSSMSPTPSPPPAAAVHGGGGEEVAAAVATPAARSLGAGDSGSMQVSGHGGEHGGLSSGRRRGRPKGSGRRQILANLGEWYALSAGGSFTPHVIIVATGEDVAARIMSFSQKGPRSVCILAANGTISNVVLNQPGSSGSTFSYEGCFEILQLTGSFTIAEEGVRRRTGGLSVSLAGPDGRVVGGVVAGMLRAASPIQVIVGSFLPNSLKQHQRRMGLHPQPSAALAFPAPMAPPPPPVLTAARPISQAAPGNNGCRSPQVSISPMPPQAHAGVEQSRGAMNLNSSSSSTGFAMVGWPAAASSQSMGHRPSPDINVCLTPQE</sequence>
<reference evidence="4" key="2">
    <citation type="submission" date="2018-05" db="EMBL/GenBank/DDBJ databases">
        <title>OmerRS3 (Oryza meridionalis Reference Sequence Version 3).</title>
        <authorList>
            <person name="Zhang J."/>
            <person name="Kudrna D."/>
            <person name="Lee S."/>
            <person name="Talag J."/>
            <person name="Welchert J."/>
            <person name="Wing R.A."/>
        </authorList>
    </citation>
    <scope>NUCLEOTIDE SEQUENCE [LARGE SCALE GENOMIC DNA]</scope>
    <source>
        <strain evidence="4">cv. OR44</strain>
    </source>
</reference>
<comment type="function">
    <text evidence="1">Transcription factor that specifically binds AT-rich DNA sequences related to the nuclear matrix attachment regions (MARs).</text>
</comment>
<dbReference type="SUPFAM" id="SSF117856">
    <property type="entry name" value="AF0104/ALDC/Ptd012-like"/>
    <property type="match status" value="1"/>
</dbReference>
<dbReference type="InterPro" id="IPR039605">
    <property type="entry name" value="AHL"/>
</dbReference>
<dbReference type="Proteomes" id="UP000008021">
    <property type="component" value="Chromosome 12"/>
</dbReference>
<dbReference type="PROSITE" id="PS51742">
    <property type="entry name" value="PPC"/>
    <property type="match status" value="1"/>
</dbReference>
<evidence type="ECO:0000256" key="1">
    <source>
        <dbReference type="RuleBase" id="RU367031"/>
    </source>
</evidence>
<dbReference type="Gene3D" id="3.30.1330.80">
    <property type="entry name" value="Hypothetical protein, similar to alpha- acetolactate decarboxylase, domain 2"/>
    <property type="match status" value="1"/>
</dbReference>
<dbReference type="GO" id="GO:0003680">
    <property type="term" value="F:minor groove of adenine-thymine-rich DNA binding"/>
    <property type="evidence" value="ECO:0007669"/>
    <property type="project" value="UniProtKB-UniRule"/>
</dbReference>
<comment type="subcellular location">
    <subcellularLocation>
        <location evidence="1">Nucleus</location>
    </subcellularLocation>
</comment>
<feature type="region of interest" description="Disordered" evidence="2">
    <location>
        <begin position="145"/>
        <end position="178"/>
    </location>
</feature>
<accession>A0A0E0F9J8</accession>
<dbReference type="PANTHER" id="PTHR31500">
    <property type="entry name" value="AT-HOOK MOTIF NUCLEAR-LOCALIZED PROTEIN 9"/>
    <property type="match status" value="1"/>
</dbReference>
<keyword evidence="1" id="KW-0804">Transcription</keyword>
<feature type="domain" description="PPC" evidence="3">
    <location>
        <begin position="195"/>
        <end position="340"/>
    </location>
</feature>
<feature type="compositionally biased region" description="Low complexity" evidence="2">
    <location>
        <begin position="103"/>
        <end position="115"/>
    </location>
</feature>
<name>A0A0E0F9J8_9ORYZ</name>
<dbReference type="HOGENOM" id="CLU_039808_0_0_1"/>